<sequence length="363" mass="39757">MSGALWDITALAVDAAVADTAMAARARTALPQAQETALAPGDPLPTAPAGGRVLHIKAHKGRFLRPCPATRHYRCCGYQIIHIGENCPMDCSYCILRAYFRDKTLTAFANTGAMFAELAETFGRDISRPFRVGTGQFADSLALEPITGHTRELLGFLADYDNVTLELKSKTADLTWMAANPRPDRVLPAWSLNAPAIVAGQERDTAALETRLAAARTCAAAGFRVCLHFDPICFFAGWEREYAAIIDMIFDYLSPADIAYMSLGSFRCLPELPGRLTAEGRELPDYMLGEFAVGADGKKRLLRPLRVRQFRFMVAHLAGHGFSRGLYFCMESDEVWRAVFGHTPRELGGLAAYLLDCARNPGG</sequence>
<dbReference type="PANTHER" id="PTHR37822">
    <property type="entry name" value="SPORE PHOTOPRODUCT LYASE-RELATED"/>
    <property type="match status" value="1"/>
</dbReference>
<dbReference type="GO" id="GO:0042601">
    <property type="term" value="C:endospore-forming forespore"/>
    <property type="evidence" value="ECO:0007669"/>
    <property type="project" value="TreeGrafter"/>
</dbReference>
<gene>
    <name evidence="1" type="ORF">GTA51_14350</name>
</gene>
<dbReference type="InterPro" id="IPR049539">
    <property type="entry name" value="SPL"/>
</dbReference>
<proteinExistence type="predicted"/>
<keyword evidence="2" id="KW-1185">Reference proteome</keyword>
<dbReference type="GO" id="GO:0051539">
    <property type="term" value="F:4 iron, 4 sulfur cluster binding"/>
    <property type="evidence" value="ECO:0007669"/>
    <property type="project" value="TreeGrafter"/>
</dbReference>
<reference evidence="1 2" key="1">
    <citation type="submission" date="2020-01" db="EMBL/GenBank/DDBJ databases">
        <title>Genome sequence of Desulfovibrio aerotolerans DSM 16695(T).</title>
        <authorList>
            <person name="Karnachuk O."/>
            <person name="Avakyan M."/>
            <person name="Mardanov A."/>
            <person name="Kadnikov V."/>
            <person name="Ravin N."/>
        </authorList>
    </citation>
    <scope>NUCLEOTIDE SEQUENCE [LARGE SCALE GENOMIC DNA]</scope>
    <source>
        <strain evidence="1 2">DSM 16695</strain>
    </source>
</reference>
<dbReference type="GO" id="GO:0003913">
    <property type="term" value="F:DNA photolyase activity"/>
    <property type="evidence" value="ECO:0007669"/>
    <property type="project" value="TreeGrafter"/>
</dbReference>
<dbReference type="PANTHER" id="PTHR37822:SF2">
    <property type="entry name" value="SPORE PHOTOPRODUCT LYASE"/>
    <property type="match status" value="1"/>
</dbReference>
<organism evidence="1 2">
    <name type="scientific">Solidesulfovibrio aerotolerans</name>
    <dbReference type="NCBI Taxonomy" id="295255"/>
    <lineage>
        <taxon>Bacteria</taxon>
        <taxon>Pseudomonadati</taxon>
        <taxon>Thermodesulfobacteriota</taxon>
        <taxon>Desulfovibrionia</taxon>
        <taxon>Desulfovibrionales</taxon>
        <taxon>Desulfovibrionaceae</taxon>
        <taxon>Solidesulfovibrio</taxon>
    </lineage>
</organism>
<comment type="caution">
    <text evidence="1">The sequence shown here is derived from an EMBL/GenBank/DDBJ whole genome shotgun (WGS) entry which is preliminary data.</text>
</comment>
<dbReference type="OrthoDB" id="368646at2"/>
<dbReference type="Pfam" id="PF20903">
    <property type="entry name" value="SPL"/>
    <property type="match status" value="1"/>
</dbReference>
<accession>A0A7C9MKH1</accession>
<dbReference type="Gene3D" id="3.80.30.30">
    <property type="match status" value="1"/>
</dbReference>
<dbReference type="EMBL" id="WVUD01000029">
    <property type="protein sequence ID" value="MYL84309.1"/>
    <property type="molecule type" value="Genomic_DNA"/>
</dbReference>
<dbReference type="GO" id="GO:1904047">
    <property type="term" value="F:S-adenosyl-L-methionine binding"/>
    <property type="evidence" value="ECO:0007669"/>
    <property type="project" value="TreeGrafter"/>
</dbReference>
<dbReference type="Proteomes" id="UP000482487">
    <property type="component" value="Unassembled WGS sequence"/>
</dbReference>
<dbReference type="Gene3D" id="3.40.50.12110">
    <property type="match status" value="1"/>
</dbReference>
<name>A0A7C9MKH1_9BACT</name>
<evidence type="ECO:0000313" key="1">
    <source>
        <dbReference type="EMBL" id="MYL84309.1"/>
    </source>
</evidence>
<evidence type="ECO:0000313" key="2">
    <source>
        <dbReference type="Proteomes" id="UP000482487"/>
    </source>
</evidence>
<dbReference type="RefSeq" id="WP_160962211.1">
    <property type="nucleotide sequence ID" value="NZ_WVUD01000029.1"/>
</dbReference>
<dbReference type="AlphaFoldDB" id="A0A7C9MKH1"/>
<protein>
    <submittedName>
        <fullName evidence="1">Radical SAM protein</fullName>
    </submittedName>
</protein>